<feature type="region of interest" description="Disordered" evidence="1">
    <location>
        <begin position="100"/>
        <end position="154"/>
    </location>
</feature>
<evidence type="ECO:0000256" key="1">
    <source>
        <dbReference type="SAM" id="MobiDB-lite"/>
    </source>
</evidence>
<dbReference type="AlphaFoldDB" id="A0AAE1DBU2"/>
<dbReference type="Proteomes" id="UP001283361">
    <property type="component" value="Unassembled WGS sequence"/>
</dbReference>
<proteinExistence type="predicted"/>
<gene>
    <name evidence="2" type="ORF">RRG08_019889</name>
</gene>
<accession>A0AAE1DBU2</accession>
<comment type="caution">
    <text evidence="2">The sequence shown here is derived from an EMBL/GenBank/DDBJ whole genome shotgun (WGS) entry which is preliminary data.</text>
</comment>
<keyword evidence="3" id="KW-1185">Reference proteome</keyword>
<name>A0AAE1DBU2_9GAST</name>
<protein>
    <submittedName>
        <fullName evidence="2">Uncharacterized protein</fullName>
    </submittedName>
</protein>
<sequence>MIRTLNDKSVDQPSALLLRQDPSLVLYRHCTEQLAFSTRAGYDLKIGKPHIVLARHITHTKDDKTRAKTQAKLMWPVRGDLYPSWSTKLSSLPRAVKPTTSSSIDFVAGGKPLGADGLKEGRPKRSTAFQSKSGPLQRQQQKHKKRKQKPRRRRVRMVAEILPKLDRITRAGDKAQRVVGWDIRLPDGRKRRKEREKNMSWNGKSAVEMLAGAGLELRLMLCRRGPPGDRPRQCIGGSADRCLGMWVNRGLRPELP</sequence>
<reference evidence="2" key="1">
    <citation type="journal article" date="2023" name="G3 (Bethesda)">
        <title>A reference genome for the long-term kleptoplast-retaining sea slug Elysia crispata morphotype clarki.</title>
        <authorList>
            <person name="Eastman K.E."/>
            <person name="Pendleton A.L."/>
            <person name="Shaikh M.A."/>
            <person name="Suttiyut T."/>
            <person name="Ogas R."/>
            <person name="Tomko P."/>
            <person name="Gavelis G."/>
            <person name="Widhalm J.R."/>
            <person name="Wisecaver J.H."/>
        </authorList>
    </citation>
    <scope>NUCLEOTIDE SEQUENCE</scope>
    <source>
        <strain evidence="2">ECLA1</strain>
    </source>
</reference>
<organism evidence="2 3">
    <name type="scientific">Elysia crispata</name>
    <name type="common">lettuce slug</name>
    <dbReference type="NCBI Taxonomy" id="231223"/>
    <lineage>
        <taxon>Eukaryota</taxon>
        <taxon>Metazoa</taxon>
        <taxon>Spiralia</taxon>
        <taxon>Lophotrochozoa</taxon>
        <taxon>Mollusca</taxon>
        <taxon>Gastropoda</taxon>
        <taxon>Heterobranchia</taxon>
        <taxon>Euthyneura</taxon>
        <taxon>Panpulmonata</taxon>
        <taxon>Sacoglossa</taxon>
        <taxon>Placobranchoidea</taxon>
        <taxon>Plakobranchidae</taxon>
        <taxon>Elysia</taxon>
    </lineage>
</organism>
<feature type="compositionally biased region" description="Polar residues" evidence="1">
    <location>
        <begin position="127"/>
        <end position="136"/>
    </location>
</feature>
<evidence type="ECO:0000313" key="3">
    <source>
        <dbReference type="Proteomes" id="UP001283361"/>
    </source>
</evidence>
<dbReference type="EMBL" id="JAWDGP010004413">
    <property type="protein sequence ID" value="KAK3764687.1"/>
    <property type="molecule type" value="Genomic_DNA"/>
</dbReference>
<evidence type="ECO:0000313" key="2">
    <source>
        <dbReference type="EMBL" id="KAK3764687.1"/>
    </source>
</evidence>
<feature type="compositionally biased region" description="Basic residues" evidence="1">
    <location>
        <begin position="140"/>
        <end position="154"/>
    </location>
</feature>